<dbReference type="PROSITE" id="PS51257">
    <property type="entry name" value="PROKAR_LIPOPROTEIN"/>
    <property type="match status" value="1"/>
</dbReference>
<organism evidence="2 3">
    <name type="scientific">Myceligenerans crystallogenes</name>
    <dbReference type="NCBI Taxonomy" id="316335"/>
    <lineage>
        <taxon>Bacteria</taxon>
        <taxon>Bacillati</taxon>
        <taxon>Actinomycetota</taxon>
        <taxon>Actinomycetes</taxon>
        <taxon>Micrococcales</taxon>
        <taxon>Promicromonosporaceae</taxon>
        <taxon>Myceligenerans</taxon>
    </lineage>
</organism>
<gene>
    <name evidence="2" type="ORF">GCM10009751_21590</name>
</gene>
<feature type="signal peptide" evidence="1">
    <location>
        <begin position="1"/>
        <end position="21"/>
    </location>
</feature>
<name>A0ABP4ZM78_9MICO</name>
<reference evidence="3" key="1">
    <citation type="journal article" date="2019" name="Int. J. Syst. Evol. Microbiol.">
        <title>The Global Catalogue of Microorganisms (GCM) 10K type strain sequencing project: providing services to taxonomists for standard genome sequencing and annotation.</title>
        <authorList>
            <consortium name="The Broad Institute Genomics Platform"/>
            <consortium name="The Broad Institute Genome Sequencing Center for Infectious Disease"/>
            <person name="Wu L."/>
            <person name="Ma J."/>
        </authorList>
    </citation>
    <scope>NUCLEOTIDE SEQUENCE [LARGE SCALE GENOMIC DNA]</scope>
    <source>
        <strain evidence="3">JCM 14326</strain>
    </source>
</reference>
<evidence type="ECO:0000313" key="2">
    <source>
        <dbReference type="EMBL" id="GAA1863404.1"/>
    </source>
</evidence>
<proteinExistence type="predicted"/>
<comment type="caution">
    <text evidence="2">The sequence shown here is derived from an EMBL/GenBank/DDBJ whole genome shotgun (WGS) entry which is preliminary data.</text>
</comment>
<dbReference type="InterPro" id="IPR011047">
    <property type="entry name" value="Quinoprotein_ADH-like_sf"/>
</dbReference>
<keyword evidence="1" id="KW-0732">Signal</keyword>
<feature type="chain" id="PRO_5045785677" description="PQQ-like domain-containing protein" evidence="1">
    <location>
        <begin position="22"/>
        <end position="521"/>
    </location>
</feature>
<evidence type="ECO:0000313" key="3">
    <source>
        <dbReference type="Proteomes" id="UP001501094"/>
    </source>
</evidence>
<dbReference type="SUPFAM" id="SSF50998">
    <property type="entry name" value="Quinoprotein alcohol dehydrogenase-like"/>
    <property type="match status" value="1"/>
</dbReference>
<protein>
    <recommendedName>
        <fullName evidence="4">PQQ-like domain-containing protein</fullName>
    </recommendedName>
</protein>
<dbReference type="Proteomes" id="UP001501094">
    <property type="component" value="Unassembled WGS sequence"/>
</dbReference>
<evidence type="ECO:0000256" key="1">
    <source>
        <dbReference type="SAM" id="SignalP"/>
    </source>
</evidence>
<dbReference type="Gene3D" id="2.130.10.10">
    <property type="entry name" value="YVTN repeat-like/Quinoprotein amine dehydrogenase"/>
    <property type="match status" value="1"/>
</dbReference>
<sequence>MRRALALVPVVALLMAGCSWSLVPEVTVSEPPEEEQVAPAEILTGEPVEPVWRLEGKPVGQPVAVDGVVVAIVVARQDEMDVVGIDAKYGDELWRFPYSPGRFGTGEVHPLVTASREEKQYVVFQRAGQDLGKGSGFTLPLVAVDPVSGEKVAESRPLELPAPLRTCPDGIDACVPIEHERDENGLELPSKYLRLDLSGLELREVGPISASYPPGASELAPGELYWRPEAQGPGVVGRMDTADPLWEVPVADAFGEGFSPRFGSSLRYDEENALFYGGLAQGTPADRAAYDQGRTLDVDLGKNVEAGIDAESGEVLWTQEGVSSACGLGARPLAAETLEPGKPWMPAQPVWCRLLGTEQRSKADGWTRSVTKLSIERFDLGTGVAEWTVDVDLAEGDRLLSGDDLGPGEHEVLVAGGRVVRTPAQEWRLVTFADGTQHEIPEGFAFLCKGRGEDLRYGYAVPFEGGSPTTTVAPFPYPCTADGEPTTNQLTRGAVQAGAIDAGSGRYVYATADGLLGYDFE</sequence>
<evidence type="ECO:0008006" key="4">
    <source>
        <dbReference type="Google" id="ProtNLM"/>
    </source>
</evidence>
<accession>A0ABP4ZM78</accession>
<dbReference type="EMBL" id="BAAANL010000004">
    <property type="protein sequence ID" value="GAA1863404.1"/>
    <property type="molecule type" value="Genomic_DNA"/>
</dbReference>
<dbReference type="InterPro" id="IPR015943">
    <property type="entry name" value="WD40/YVTN_repeat-like_dom_sf"/>
</dbReference>
<keyword evidence="3" id="KW-1185">Reference proteome</keyword>
<dbReference type="RefSeq" id="WP_344102540.1">
    <property type="nucleotide sequence ID" value="NZ_BAAANL010000004.1"/>
</dbReference>